<keyword evidence="4" id="KW-0238">DNA-binding</keyword>
<dbReference type="InterPro" id="IPR050335">
    <property type="entry name" value="ERT1_acuK_gluconeogen_tf"/>
</dbReference>
<evidence type="ECO:0000256" key="1">
    <source>
        <dbReference type="ARBA" id="ARBA00022723"/>
    </source>
</evidence>
<dbReference type="GO" id="GO:0008270">
    <property type="term" value="F:zinc ion binding"/>
    <property type="evidence" value="ECO:0007669"/>
    <property type="project" value="InterPro"/>
</dbReference>
<evidence type="ECO:0000256" key="6">
    <source>
        <dbReference type="ARBA" id="ARBA00023242"/>
    </source>
</evidence>
<feature type="region of interest" description="Disordered" evidence="7">
    <location>
        <begin position="1"/>
        <end position="124"/>
    </location>
</feature>
<feature type="compositionally biased region" description="Polar residues" evidence="7">
    <location>
        <begin position="483"/>
        <end position="492"/>
    </location>
</feature>
<accession>A0A6A5WGS9</accession>
<feature type="domain" description="Zn(2)-C6 fungal-type" evidence="8">
    <location>
        <begin position="195"/>
        <end position="224"/>
    </location>
</feature>
<feature type="compositionally biased region" description="Low complexity" evidence="7">
    <location>
        <begin position="500"/>
        <end position="515"/>
    </location>
</feature>
<dbReference type="InterPro" id="IPR036864">
    <property type="entry name" value="Zn2-C6_fun-type_DNA-bd_sf"/>
</dbReference>
<keyword evidence="6" id="KW-0539">Nucleus</keyword>
<dbReference type="PROSITE" id="PS00463">
    <property type="entry name" value="ZN2_CY6_FUNGAL_1"/>
    <property type="match status" value="1"/>
</dbReference>
<dbReference type="PROSITE" id="PS50048">
    <property type="entry name" value="ZN2_CY6_FUNGAL_2"/>
    <property type="match status" value="1"/>
</dbReference>
<dbReference type="Proteomes" id="UP000799779">
    <property type="component" value="Unassembled WGS sequence"/>
</dbReference>
<keyword evidence="3" id="KW-0805">Transcription regulation</keyword>
<keyword evidence="5" id="KW-0804">Transcription</keyword>
<evidence type="ECO:0000256" key="2">
    <source>
        <dbReference type="ARBA" id="ARBA00022833"/>
    </source>
</evidence>
<dbReference type="SMART" id="SM00066">
    <property type="entry name" value="GAL4"/>
    <property type="match status" value="1"/>
</dbReference>
<gene>
    <name evidence="9" type="ORF">P154DRAFT_305174</name>
</gene>
<protein>
    <recommendedName>
        <fullName evidence="8">Zn(2)-C6 fungal-type domain-containing protein</fullName>
    </recommendedName>
</protein>
<dbReference type="PANTHER" id="PTHR47659">
    <property type="entry name" value="ZN(II)2CYS6 TRANSCRIPTION FACTOR (EUROFUNG)-RELATED"/>
    <property type="match status" value="1"/>
</dbReference>
<feature type="compositionally biased region" description="Low complexity" evidence="7">
    <location>
        <begin position="262"/>
        <end position="273"/>
    </location>
</feature>
<dbReference type="PANTHER" id="PTHR47659:SF4">
    <property type="entry name" value="ZN(II)2CYS6 TRANSCRIPTION FACTOR (EUROFUNG)"/>
    <property type="match status" value="1"/>
</dbReference>
<dbReference type="InterPro" id="IPR001138">
    <property type="entry name" value="Zn2Cys6_DnaBD"/>
</dbReference>
<feature type="region of interest" description="Disordered" evidence="7">
    <location>
        <begin position="553"/>
        <end position="648"/>
    </location>
</feature>
<evidence type="ECO:0000313" key="9">
    <source>
        <dbReference type="EMBL" id="KAF1996876.1"/>
    </source>
</evidence>
<feature type="region of interest" description="Disordered" evidence="7">
    <location>
        <begin position="253"/>
        <end position="276"/>
    </location>
</feature>
<keyword evidence="1" id="KW-0479">Metal-binding</keyword>
<dbReference type="Gene3D" id="4.10.240.10">
    <property type="entry name" value="Zn(2)-C6 fungal-type DNA-binding domain"/>
    <property type="match status" value="1"/>
</dbReference>
<dbReference type="GO" id="GO:0003677">
    <property type="term" value="F:DNA binding"/>
    <property type="evidence" value="ECO:0007669"/>
    <property type="project" value="UniProtKB-KW"/>
</dbReference>
<feature type="region of interest" description="Disordered" evidence="7">
    <location>
        <begin position="468"/>
        <end position="515"/>
    </location>
</feature>
<dbReference type="SUPFAM" id="SSF57701">
    <property type="entry name" value="Zn2/Cys6 DNA-binding domain"/>
    <property type="match status" value="1"/>
</dbReference>
<organism evidence="9 10">
    <name type="scientific">Amniculicola lignicola CBS 123094</name>
    <dbReference type="NCBI Taxonomy" id="1392246"/>
    <lineage>
        <taxon>Eukaryota</taxon>
        <taxon>Fungi</taxon>
        <taxon>Dikarya</taxon>
        <taxon>Ascomycota</taxon>
        <taxon>Pezizomycotina</taxon>
        <taxon>Dothideomycetes</taxon>
        <taxon>Pleosporomycetidae</taxon>
        <taxon>Pleosporales</taxon>
        <taxon>Amniculicolaceae</taxon>
        <taxon>Amniculicola</taxon>
    </lineage>
</organism>
<name>A0A6A5WGS9_9PLEO</name>
<dbReference type="GO" id="GO:0000981">
    <property type="term" value="F:DNA-binding transcription factor activity, RNA polymerase II-specific"/>
    <property type="evidence" value="ECO:0007669"/>
    <property type="project" value="InterPro"/>
</dbReference>
<feature type="compositionally biased region" description="Basic and acidic residues" evidence="7">
    <location>
        <begin position="611"/>
        <end position="648"/>
    </location>
</feature>
<keyword evidence="2" id="KW-0862">Zinc</keyword>
<evidence type="ECO:0000259" key="8">
    <source>
        <dbReference type="PROSITE" id="PS50048"/>
    </source>
</evidence>
<proteinExistence type="predicted"/>
<dbReference type="OrthoDB" id="5575144at2759"/>
<reference evidence="9" key="1">
    <citation type="journal article" date="2020" name="Stud. Mycol.">
        <title>101 Dothideomycetes genomes: a test case for predicting lifestyles and emergence of pathogens.</title>
        <authorList>
            <person name="Haridas S."/>
            <person name="Albert R."/>
            <person name="Binder M."/>
            <person name="Bloem J."/>
            <person name="Labutti K."/>
            <person name="Salamov A."/>
            <person name="Andreopoulos B."/>
            <person name="Baker S."/>
            <person name="Barry K."/>
            <person name="Bills G."/>
            <person name="Bluhm B."/>
            <person name="Cannon C."/>
            <person name="Castanera R."/>
            <person name="Culley D."/>
            <person name="Daum C."/>
            <person name="Ezra D."/>
            <person name="Gonzalez J."/>
            <person name="Henrissat B."/>
            <person name="Kuo A."/>
            <person name="Liang C."/>
            <person name="Lipzen A."/>
            <person name="Lutzoni F."/>
            <person name="Magnuson J."/>
            <person name="Mondo S."/>
            <person name="Nolan M."/>
            <person name="Ohm R."/>
            <person name="Pangilinan J."/>
            <person name="Park H.-J."/>
            <person name="Ramirez L."/>
            <person name="Alfaro M."/>
            <person name="Sun H."/>
            <person name="Tritt A."/>
            <person name="Yoshinaga Y."/>
            <person name="Zwiers L.-H."/>
            <person name="Turgeon B."/>
            <person name="Goodwin S."/>
            <person name="Spatafora J."/>
            <person name="Crous P."/>
            <person name="Grigoriev I."/>
        </authorList>
    </citation>
    <scope>NUCLEOTIDE SEQUENCE</scope>
    <source>
        <strain evidence="9">CBS 123094</strain>
    </source>
</reference>
<evidence type="ECO:0000256" key="4">
    <source>
        <dbReference type="ARBA" id="ARBA00023125"/>
    </source>
</evidence>
<dbReference type="Pfam" id="PF00172">
    <property type="entry name" value="Zn_clus"/>
    <property type="match status" value="1"/>
</dbReference>
<feature type="compositionally biased region" description="Polar residues" evidence="7">
    <location>
        <begin position="33"/>
        <end position="52"/>
    </location>
</feature>
<keyword evidence="10" id="KW-1185">Reference proteome</keyword>
<sequence>MHILSLPPPTSLPPTPFRRHQEPGSLAKFPLQFSASGSEQQNYPSPPMSDSHSPARRSAQLVEPEGHPYPPLGSEAHRREGIHPPPLPPALDPRLVAPVQGAPHQRPLYPGEAPPRGFPPPHHFQAGRAIDPPPFAGVQIQQNYSYGYPAAGHGVPAFLGSQGPGPQAQPTTIIAPQPLRPHKPARRTKAHVASACVNCKKAHLSCDVQRPCGRCVASGKQESCKDVQHKKRGRPRLREDQMVRMGAVRVEQPLSTLPGPGPESFPQQSSFPSTHHTTDLHGVLRTPTRGSDVVSKIQPQPMAPASGARPASVGSYGVGPTYPAGSPVLAYHSTPVAFLNLDLVVLKCNSAFQDLVSFLGDAHGKSLAEFLEAHQTEVLHRARNELRDERDEREPTYMAPITPLGQDPVQSVADRDVDQVSQGYTDRAYVLNFRLPNGQSQPLQTQIRLAKTSVYFVTIVVHPPRPTGPPLLTQQLAPPTPVHASQTLSAPTTVPVRDFGSYPGRPSSSASSAPTSPYFNFSAVRTSLPQVNSSSYASSPSYSYSPTAGPESNYFATIQPPSQPTGYPSPYPPVSRTTSASGGRPGRLDGLQLPPIRTGPVPPLPSPRTQDFNERDRVRPRESPQSAERPETPETGKRRRLNIHEVLE</sequence>
<feature type="compositionally biased region" description="Pro residues" evidence="7">
    <location>
        <begin position="1"/>
        <end position="16"/>
    </location>
</feature>
<evidence type="ECO:0000313" key="10">
    <source>
        <dbReference type="Proteomes" id="UP000799779"/>
    </source>
</evidence>
<evidence type="ECO:0000256" key="7">
    <source>
        <dbReference type="SAM" id="MobiDB-lite"/>
    </source>
</evidence>
<dbReference type="CDD" id="cd00067">
    <property type="entry name" value="GAL4"/>
    <property type="match status" value="1"/>
</dbReference>
<dbReference type="EMBL" id="ML977620">
    <property type="protein sequence ID" value="KAF1996876.1"/>
    <property type="molecule type" value="Genomic_DNA"/>
</dbReference>
<evidence type="ECO:0000256" key="5">
    <source>
        <dbReference type="ARBA" id="ARBA00023163"/>
    </source>
</evidence>
<feature type="compositionally biased region" description="Pro residues" evidence="7">
    <location>
        <begin position="561"/>
        <end position="573"/>
    </location>
</feature>
<feature type="compositionally biased region" description="Pro residues" evidence="7">
    <location>
        <begin position="112"/>
        <end position="122"/>
    </location>
</feature>
<evidence type="ECO:0000256" key="3">
    <source>
        <dbReference type="ARBA" id="ARBA00023015"/>
    </source>
</evidence>
<dbReference type="AlphaFoldDB" id="A0A6A5WGS9"/>